<reference evidence="1" key="1">
    <citation type="submission" date="2016-12" db="EMBL/GenBank/DDBJ databases">
        <authorList>
            <person name="Moulin L."/>
        </authorList>
    </citation>
    <scope>NUCLEOTIDE SEQUENCE [LARGE SCALE GENOMIC DNA]</scope>
    <source>
        <strain evidence="1">STM 7183</strain>
    </source>
</reference>
<proteinExistence type="predicted"/>
<evidence type="ECO:0000313" key="1">
    <source>
        <dbReference type="EMBL" id="SIT51025.1"/>
    </source>
</evidence>
<dbReference type="EMBL" id="CYGY02000099">
    <property type="protein sequence ID" value="SIT51025.1"/>
    <property type="molecule type" value="Genomic_DNA"/>
</dbReference>
<name>A0A1N7SU68_9BURK</name>
<dbReference type="AlphaFoldDB" id="A0A1N7SU68"/>
<protein>
    <submittedName>
        <fullName evidence="1">Uncharacterized protein</fullName>
    </submittedName>
</protein>
<evidence type="ECO:0000313" key="2">
    <source>
        <dbReference type="Proteomes" id="UP000195569"/>
    </source>
</evidence>
<comment type="caution">
    <text evidence="1">The sequence shown here is derived from an EMBL/GenBank/DDBJ whole genome shotgun (WGS) entry which is preliminary data.</text>
</comment>
<keyword evidence="2" id="KW-1185">Reference proteome</keyword>
<sequence>MLALRSRCRLSVESLLVNLFVLRIPRGNLHHLEAVEFAVEARRVKLRPVGAGLVDLIESAVLRARSISLVPNDGWRHAVASLGA</sequence>
<gene>
    <name evidence="1" type="ORF">BN2476_990003</name>
</gene>
<organism evidence="1 2">
    <name type="scientific">Paraburkholderia piptadeniae</name>
    <dbReference type="NCBI Taxonomy" id="1701573"/>
    <lineage>
        <taxon>Bacteria</taxon>
        <taxon>Pseudomonadati</taxon>
        <taxon>Pseudomonadota</taxon>
        <taxon>Betaproteobacteria</taxon>
        <taxon>Burkholderiales</taxon>
        <taxon>Burkholderiaceae</taxon>
        <taxon>Paraburkholderia</taxon>
    </lineage>
</organism>
<dbReference type="Proteomes" id="UP000195569">
    <property type="component" value="Unassembled WGS sequence"/>
</dbReference>
<accession>A0A1N7SU68</accession>